<dbReference type="InterPro" id="IPR016181">
    <property type="entry name" value="Acyl_CoA_acyltransferase"/>
</dbReference>
<evidence type="ECO:0000313" key="1">
    <source>
        <dbReference type="EMBL" id="CDI03197.1"/>
    </source>
</evidence>
<keyword evidence="2" id="KW-1185">Reference proteome</keyword>
<dbReference type="AlphaFoldDB" id="W6M694"/>
<accession>W6M694</accession>
<dbReference type="STRING" id="1400863.BN873_460001"/>
<evidence type="ECO:0000313" key="2">
    <source>
        <dbReference type="Proteomes" id="UP000035760"/>
    </source>
</evidence>
<comment type="caution">
    <text evidence="1">The sequence shown here is derived from an EMBL/GenBank/DDBJ whole genome shotgun (WGS) entry which is preliminary data.</text>
</comment>
<gene>
    <name evidence="1" type="ORF">BN873_460001</name>
</gene>
<dbReference type="EMBL" id="CBTJ020000054">
    <property type="protein sequence ID" value="CDI03197.1"/>
    <property type="molecule type" value="Genomic_DNA"/>
</dbReference>
<dbReference type="OrthoDB" id="187903at2"/>
<protein>
    <recommendedName>
        <fullName evidence="3">GNAT family N-acetyltransferase</fullName>
    </recommendedName>
</protein>
<reference evidence="1" key="1">
    <citation type="submission" date="2013-07" db="EMBL/GenBank/DDBJ databases">
        <authorList>
            <person name="McIlroy S."/>
        </authorList>
    </citation>
    <scope>NUCLEOTIDE SEQUENCE [LARGE SCALE GENOMIC DNA]</scope>
    <source>
        <strain evidence="1">Run_A_D11</strain>
    </source>
</reference>
<sequence>MSEEPRLQRLSGNAINPYLPDLARLRIQVFWEYPYLYQGTVAYEENYLQRYVDNPASVMVLVWIGDQVVGASSGLPLTAEPPQLIEPFLTHGYDPARLFYYGVGVTQLPVACKVD</sequence>
<evidence type="ECO:0008006" key="3">
    <source>
        <dbReference type="Google" id="ProtNLM"/>
    </source>
</evidence>
<dbReference type="SUPFAM" id="SSF55729">
    <property type="entry name" value="Acyl-CoA N-acyltransferases (Nat)"/>
    <property type="match status" value="1"/>
</dbReference>
<name>W6M694_9GAMM</name>
<organism evidence="1 2">
    <name type="scientific">Candidatus Competibacter denitrificans Run_A_D11</name>
    <dbReference type="NCBI Taxonomy" id="1400863"/>
    <lineage>
        <taxon>Bacteria</taxon>
        <taxon>Pseudomonadati</taxon>
        <taxon>Pseudomonadota</taxon>
        <taxon>Gammaproteobacteria</taxon>
        <taxon>Candidatus Competibacteraceae</taxon>
        <taxon>Candidatus Competibacter</taxon>
    </lineage>
</organism>
<proteinExistence type="predicted"/>
<dbReference type="RefSeq" id="WP_053085323.1">
    <property type="nucleotide sequence ID" value="NZ_CBTJ020000054.1"/>
</dbReference>
<reference evidence="1" key="2">
    <citation type="submission" date="2014-03" db="EMBL/GenBank/DDBJ databases">
        <title>Candidatus Competibacter-lineage genomes retrieved from metagenomes reveal functional metabolic diversity.</title>
        <authorList>
            <person name="McIlroy S.J."/>
            <person name="Albertsen M."/>
            <person name="Andresen E.K."/>
            <person name="Saunders A.M."/>
            <person name="Kristiansen R."/>
            <person name="Stokholm-Bjerregaard M."/>
            <person name="Nielsen K.L."/>
            <person name="Nielsen P.H."/>
        </authorList>
    </citation>
    <scope>NUCLEOTIDE SEQUENCE</scope>
    <source>
        <strain evidence="1">Run_A_D11</strain>
    </source>
</reference>
<dbReference type="Proteomes" id="UP000035760">
    <property type="component" value="Unassembled WGS sequence"/>
</dbReference>